<evidence type="ECO:0000313" key="1">
    <source>
        <dbReference type="EMBL" id="KAK6793284.1"/>
    </source>
</evidence>
<proteinExistence type="predicted"/>
<name>A0AAN8YH35_SOLBU</name>
<dbReference type="AlphaFoldDB" id="A0AAN8YH35"/>
<sequence>MGSISFLVMHYGRWNEDNCYVDYTIKAIVMNEYATFRELLDVVSKQICVDLSFNGVKLRYKIEGSNVPLEIHNDMGVRVYVSLKKDNKELAKYLYVYLYFVIACELVDRNILEDGFEMCGIDGGDIVDTQALVLSVSNNSDYMNCDIITNTKHKVVLEDQIYKDSCDDAICN</sequence>
<comment type="caution">
    <text evidence="1">The sequence shown here is derived from an EMBL/GenBank/DDBJ whole genome shotgun (WGS) entry which is preliminary data.</text>
</comment>
<reference evidence="1 2" key="1">
    <citation type="submission" date="2024-02" db="EMBL/GenBank/DDBJ databases">
        <title>de novo genome assembly of Solanum bulbocastanum strain 11H21.</title>
        <authorList>
            <person name="Hosaka A.J."/>
        </authorList>
    </citation>
    <scope>NUCLEOTIDE SEQUENCE [LARGE SCALE GENOMIC DNA]</scope>
    <source>
        <tissue evidence="1">Young leaves</tissue>
    </source>
</reference>
<keyword evidence="2" id="KW-1185">Reference proteome</keyword>
<dbReference type="EMBL" id="JBANQN010000003">
    <property type="protein sequence ID" value="KAK6793284.1"/>
    <property type="molecule type" value="Genomic_DNA"/>
</dbReference>
<gene>
    <name evidence="1" type="ORF">RDI58_006737</name>
</gene>
<dbReference type="Proteomes" id="UP001371456">
    <property type="component" value="Unassembled WGS sequence"/>
</dbReference>
<accession>A0AAN8YH35</accession>
<organism evidence="1 2">
    <name type="scientific">Solanum bulbocastanum</name>
    <name type="common">Wild potato</name>
    <dbReference type="NCBI Taxonomy" id="147425"/>
    <lineage>
        <taxon>Eukaryota</taxon>
        <taxon>Viridiplantae</taxon>
        <taxon>Streptophyta</taxon>
        <taxon>Embryophyta</taxon>
        <taxon>Tracheophyta</taxon>
        <taxon>Spermatophyta</taxon>
        <taxon>Magnoliopsida</taxon>
        <taxon>eudicotyledons</taxon>
        <taxon>Gunneridae</taxon>
        <taxon>Pentapetalae</taxon>
        <taxon>asterids</taxon>
        <taxon>lamiids</taxon>
        <taxon>Solanales</taxon>
        <taxon>Solanaceae</taxon>
        <taxon>Solanoideae</taxon>
        <taxon>Solaneae</taxon>
        <taxon>Solanum</taxon>
    </lineage>
</organism>
<protein>
    <submittedName>
        <fullName evidence="1">Uncharacterized protein</fullName>
    </submittedName>
</protein>
<evidence type="ECO:0000313" key="2">
    <source>
        <dbReference type="Proteomes" id="UP001371456"/>
    </source>
</evidence>